<dbReference type="RefSeq" id="WP_178946672.1">
    <property type="nucleotide sequence ID" value="NZ_AP019810.1"/>
</dbReference>
<organism evidence="1 2">
    <name type="scientific">Enterococcus mundtii</name>
    <dbReference type="NCBI Taxonomy" id="53346"/>
    <lineage>
        <taxon>Bacteria</taxon>
        <taxon>Bacillati</taxon>
        <taxon>Bacillota</taxon>
        <taxon>Bacilli</taxon>
        <taxon>Lactobacillales</taxon>
        <taxon>Enterococcaceae</taxon>
        <taxon>Enterococcus</taxon>
    </lineage>
</organism>
<gene>
    <name evidence="1" type="ORF">EM151A_2361</name>
</gene>
<evidence type="ECO:0000313" key="2">
    <source>
        <dbReference type="Proteomes" id="UP000509460"/>
    </source>
</evidence>
<evidence type="ECO:0000313" key="1">
    <source>
        <dbReference type="EMBL" id="BBM15542.1"/>
    </source>
</evidence>
<dbReference type="AlphaFoldDB" id="A0AAI8RB02"/>
<accession>A0AAI8RB02</accession>
<dbReference type="Proteomes" id="UP000509460">
    <property type="component" value="Chromosome"/>
</dbReference>
<proteinExistence type="predicted"/>
<reference evidence="1 2" key="1">
    <citation type="submission" date="2019-07" db="EMBL/GenBank/DDBJ databases">
        <title>antibiotic susceptibility of plant-derived lactic acid bacteria.</title>
        <authorList>
            <person name="Sugiyama M."/>
            <person name="Noda M."/>
        </authorList>
    </citation>
    <scope>NUCLEOTIDE SEQUENCE [LARGE SCALE GENOMIC DNA]</scope>
    <source>
        <strain evidence="1 2">15-1A</strain>
    </source>
</reference>
<sequence length="62" mass="6936">MDKYSKSIDKILNNSEINWDTIIDAAVRTELSDTQKDDIRNLIIATAKIASLTAIKALEDNN</sequence>
<dbReference type="EMBL" id="AP019810">
    <property type="protein sequence ID" value="BBM15542.1"/>
    <property type="molecule type" value="Genomic_DNA"/>
</dbReference>
<name>A0AAI8RB02_ENTMU</name>
<protein>
    <submittedName>
        <fullName evidence="1">Trehalose-6-phosphate synthase</fullName>
    </submittedName>
</protein>